<proteinExistence type="predicted"/>
<feature type="signal peptide" evidence="2">
    <location>
        <begin position="1"/>
        <end position="31"/>
    </location>
</feature>
<organism evidence="3 4">
    <name type="scientific">Diaphorobacter nitroreducens</name>
    <dbReference type="NCBI Taxonomy" id="164759"/>
    <lineage>
        <taxon>Bacteria</taxon>
        <taxon>Pseudomonadati</taxon>
        <taxon>Pseudomonadota</taxon>
        <taxon>Betaproteobacteria</taxon>
        <taxon>Burkholderiales</taxon>
        <taxon>Comamonadaceae</taxon>
        <taxon>Diaphorobacter</taxon>
    </lineage>
</organism>
<accession>A0AAX1WTA3</accession>
<protein>
    <recommendedName>
        <fullName evidence="5">Lipoprotein</fullName>
    </recommendedName>
</protein>
<name>A0AAX1WTA3_9BURK</name>
<evidence type="ECO:0000256" key="2">
    <source>
        <dbReference type="SAM" id="SignalP"/>
    </source>
</evidence>
<evidence type="ECO:0000256" key="1">
    <source>
        <dbReference type="SAM" id="MobiDB-lite"/>
    </source>
</evidence>
<gene>
    <name evidence="3" type="ORF">EDC60_2429</name>
</gene>
<dbReference type="EMBL" id="RJVL01000005">
    <property type="protein sequence ID" value="ROR41780.1"/>
    <property type="molecule type" value="Genomic_DNA"/>
</dbReference>
<reference evidence="3 4" key="1">
    <citation type="submission" date="2018-11" db="EMBL/GenBank/DDBJ databases">
        <title>Genomic Encyclopedia of Type Strains, Phase IV (KMG-IV): sequencing the most valuable type-strain genomes for metagenomic binning, comparative biology and taxonomic classification.</title>
        <authorList>
            <person name="Goeker M."/>
        </authorList>
    </citation>
    <scope>NUCLEOTIDE SEQUENCE [LARGE SCALE GENOMIC DNA]</scope>
    <source>
        <strain evidence="3 4">DSM 15985</strain>
    </source>
</reference>
<dbReference type="Proteomes" id="UP000271868">
    <property type="component" value="Unassembled WGS sequence"/>
</dbReference>
<dbReference type="AlphaFoldDB" id="A0AAX1WTA3"/>
<feature type="region of interest" description="Disordered" evidence="1">
    <location>
        <begin position="83"/>
        <end position="109"/>
    </location>
</feature>
<evidence type="ECO:0000313" key="3">
    <source>
        <dbReference type="EMBL" id="ROR41780.1"/>
    </source>
</evidence>
<evidence type="ECO:0000313" key="4">
    <source>
        <dbReference type="Proteomes" id="UP000271868"/>
    </source>
</evidence>
<dbReference type="PROSITE" id="PS51257">
    <property type="entry name" value="PROKAR_LIPOPROTEIN"/>
    <property type="match status" value="1"/>
</dbReference>
<sequence>MPQPRRSRQPLRLAAAGVFLCALLSGCTVVAVGSAAVSVTATAVGLAADAAVGTAKVVGKGVGKAYDAMTEDEEDHSGITVRYREGGAPQPLPDAPPQEQVAPTPEALP</sequence>
<evidence type="ECO:0008006" key="5">
    <source>
        <dbReference type="Google" id="ProtNLM"/>
    </source>
</evidence>
<comment type="caution">
    <text evidence="3">The sequence shown here is derived from an EMBL/GenBank/DDBJ whole genome shotgun (WGS) entry which is preliminary data.</text>
</comment>
<keyword evidence="2" id="KW-0732">Signal</keyword>
<keyword evidence="4" id="KW-1185">Reference proteome</keyword>
<feature type="chain" id="PRO_5043712988" description="Lipoprotein" evidence="2">
    <location>
        <begin position="32"/>
        <end position="109"/>
    </location>
</feature>